<accession>E7EL14</accession>
<dbReference type="NCBIfam" id="TIGR01541">
    <property type="entry name" value="tape_meas_lam_C"/>
    <property type="match status" value="1"/>
</dbReference>
<proteinExistence type="inferred from homology"/>
<feature type="coiled-coil region" evidence="1">
    <location>
        <begin position="51"/>
        <end position="117"/>
    </location>
</feature>
<feature type="domain" description="Bacteriophage tail tape measure C-terminal" evidence="3">
    <location>
        <begin position="694"/>
        <end position="767"/>
    </location>
</feature>
<reference evidence="4" key="2">
    <citation type="journal article" date="2011" name="Virol. J.">
        <title>Comparative genomic analysis of bacteriophages specific to the channel catfish pathogen Edwardsiella ictaluri.</title>
        <authorList>
            <person name="Carrias A."/>
            <person name="Welch T.J."/>
            <person name="Waldbieser G.C."/>
            <person name="Mead D.A."/>
            <person name="Terhune J.S."/>
            <person name="Liles M.R."/>
        </authorList>
    </citation>
    <scope>NUCLEOTIDE SEQUENCE</scope>
</reference>
<dbReference type="HAMAP" id="MF_04138">
    <property type="entry name" value="TMP_LAMBDA"/>
    <property type="match status" value="1"/>
</dbReference>
<keyword evidence="1" id="KW-1245">Viral tail assembly</keyword>
<dbReference type="EMBL" id="HQ824672">
    <property type="protein sequence ID" value="ADV36519.1"/>
    <property type="molecule type" value="Genomic_DNA"/>
</dbReference>
<evidence type="ECO:0000259" key="2">
    <source>
        <dbReference type="Pfam" id="PF06791"/>
    </source>
</evidence>
<reference evidence="4" key="1">
    <citation type="submission" date="2010-12" db="EMBL/GenBank/DDBJ databases">
        <authorList>
            <person name="Carrias A.A."/>
            <person name="Welch T.J."/>
            <person name="Waldbieser G.C."/>
            <person name="Mead D.A."/>
            <person name="Terhune J.S."/>
            <person name="Liles M.R."/>
        </authorList>
    </citation>
    <scope>NUCLEOTIDE SEQUENCE</scope>
</reference>
<sequence>MTRSASAYAVMQITEHACALISGYNIGNITGGLIMTQEIASISLRADVGSVSKASTELDKLTVAAEKAERANDKLGDAAKKAGSGVAGAGAAAGSAATALEKNSAATERAAKAQQRQIELADKFGMSQKQLTATMRGVPAQITDIVTSLQGGQRPLTVLIQQGGQLRDMFGGIGNALRALASTIGPVGLSIAAVGATLATIGAVVTNADRQISSLNKTLNMTSHFSGLTANEILKLGESAERSGESFRGTVSAVQKLAAAGVSANADFSALGKSVQAFAKASGQSLDDVIGQVAKLSTDPVGGLRALQTQYKAVTEEQIIRVQKLIDEGQQTRAIAEANRIASASFTDLAANVTGQLGMVDRAMMSIRNAAENMWDAILDIGRPESVGVQLAAAEKAYTTYKKRWELEKDSKEVTEARKAARYNQVETARRQVETLRQQTQAENKKAAAIKASALEQQKQNVLNATAASEAEKFATNTQKQNREIDTQKRLLDANLISLAEYNRRVEEIRKKYEEKPVRAKAVKVDAGVRVDEQSAAQLRALEAQIALMKQRDTYDRNASQQRRALLLFEAEHSVLVEASQKRQLTLAEKQIMASYEQIRASKVQLADAGDQLLVLQRQAEAHDNVSKAVAETDAQMQALAATYGMSTKEAKRFNDEAVTRATLAAQGATTADIEKALEAKRKLWAEQDAADKNWQAGAIKGLKDWAEASMNYADIAGQAVESAMNRGVKAVSDFVTSGKMDFKSFTADVLKMIADIITQLLVMQGIKSAANALGLGGLFANAKGGVYSGGDLSRYSGQVVNQPTMFNFDAVPKFAKGAGLMGEAGPEAIMPLKRTADGRLGISAEGGTGSSIINNISVTVSDGGAMGRATSTGGALGASIAKQMKDTVTAEVTRMLQPGGLLYKSRMA</sequence>
<evidence type="ECO:0000313" key="4">
    <source>
        <dbReference type="EMBL" id="ADV36519.1"/>
    </source>
</evidence>
<dbReference type="Pfam" id="PF06791">
    <property type="entry name" value="TMP_2"/>
    <property type="match status" value="1"/>
</dbReference>
<keyword evidence="1" id="KW-1171">Viral genome ejection through host cell envelope</keyword>
<dbReference type="GO" id="GO:0098015">
    <property type="term" value="C:virus tail"/>
    <property type="evidence" value="ECO:0007669"/>
    <property type="project" value="UniProtKB-UniRule"/>
</dbReference>
<evidence type="ECO:0000259" key="3">
    <source>
        <dbReference type="Pfam" id="PF09718"/>
    </source>
</evidence>
<dbReference type="GO" id="GO:0046718">
    <property type="term" value="P:symbiont entry into host cell"/>
    <property type="evidence" value="ECO:0007669"/>
    <property type="project" value="UniProtKB-KW"/>
</dbReference>
<dbReference type="InterPro" id="IPR043680">
    <property type="entry name" value="GpH_LAMBDA"/>
</dbReference>
<comment type="function">
    <text evidence="1">Serves as a ruler that controls the length of tail by stopping the tail tube polymerization and is probably released from the tail shaft during infection to facilitate DNA translocation into the host cell. Assembles into a multimeric linear form probably arranged as a coil of alpha-helices and stabilized by the covering tail assembly proteins. Its C-terminus fixes the tail tip complex, thereby forming the tail assembly initiator complex. Tail tube proteins polymerize around the tail measure protein, displacing the tail assembly proteins. When the tail reaches the length specified by the tape measure protein, it stops and becomes capped by the tail terminator protein.</text>
</comment>
<keyword evidence="1" id="KW-1160">Virus entry into host cell</keyword>
<dbReference type="Pfam" id="PF09718">
    <property type="entry name" value="Tape_meas_lam_C"/>
    <property type="match status" value="1"/>
</dbReference>
<comment type="subunit">
    <text evidence="1">Interacts with the tail initiator complex presumably through its C-terminus domain. Interacts with the tail assembly proteins.</text>
</comment>
<protein>
    <recommendedName>
        <fullName evidence="1">Tape measure protein</fullName>
        <shortName evidence="1">TMP</shortName>
    </recommendedName>
</protein>
<dbReference type="InterPro" id="IPR006431">
    <property type="entry name" value="Phage_tape_meas_C"/>
</dbReference>
<evidence type="ECO:0000256" key="1">
    <source>
        <dbReference type="HAMAP-Rule" id="MF_04138"/>
    </source>
</evidence>
<feature type="domain" description="Bacteriophage tail tape measure N-terminal" evidence="2">
    <location>
        <begin position="121"/>
        <end position="322"/>
    </location>
</feature>
<keyword evidence="1" id="KW-0946">Virion</keyword>
<dbReference type="GO" id="GO:0098003">
    <property type="term" value="P:viral tail assembly"/>
    <property type="evidence" value="ECO:0007669"/>
    <property type="project" value="UniProtKB-UniRule"/>
</dbReference>
<keyword evidence="1" id="KW-1227">Viral tail protein</keyword>
<keyword evidence="1" id="KW-1188">Viral release from host cell</keyword>
<gene>
    <name evidence="4" type="primary">eiMSLSOrf19</name>
</gene>
<comment type="similarity">
    <text evidence="1">Belongs to the Lambdavirus tape measure protein family.</text>
</comment>
<name>E7EL14_9VIRU</name>
<dbReference type="InterPro" id="IPR009628">
    <property type="entry name" value="Phage_tape_measure_N"/>
</dbReference>
<organism evidence="4">
    <name type="scientific">Edwardsiella phage eiMSLS</name>
    <dbReference type="NCBI Taxonomy" id="945085"/>
    <lineage>
        <taxon>Viruses</taxon>
    </lineage>
</organism>
<comment type="subcellular location">
    <subcellularLocation>
        <location evidence="1">Virion</location>
    </subcellularLocation>
</comment>
<keyword evidence="1" id="KW-0175">Coiled coil</keyword>
<feature type="chain" id="PRO_5027186042" description="Tape measure protein" evidence="1">
    <location>
        <begin position="1"/>
        <end position="909"/>
    </location>
</feature>
<keyword evidence="1" id="KW-1162">Viral penetration into host cytoplasm</keyword>